<evidence type="ECO:0000313" key="3">
    <source>
        <dbReference type="Proteomes" id="UP001183202"/>
    </source>
</evidence>
<keyword evidence="3" id="KW-1185">Reference proteome</keyword>
<name>A0ABU2NFL0_9PSEU</name>
<proteinExistence type="predicted"/>
<comment type="caution">
    <text evidence="2">The sequence shown here is derived from an EMBL/GenBank/DDBJ whole genome shotgun (WGS) entry which is preliminary data.</text>
</comment>
<keyword evidence="1" id="KW-0472">Membrane</keyword>
<keyword evidence="1" id="KW-0812">Transmembrane</keyword>
<reference evidence="3" key="1">
    <citation type="submission" date="2023-07" db="EMBL/GenBank/DDBJ databases">
        <title>30 novel species of actinomycetes from the DSMZ collection.</title>
        <authorList>
            <person name="Nouioui I."/>
        </authorList>
    </citation>
    <scope>NUCLEOTIDE SEQUENCE [LARGE SCALE GENOMIC DNA]</scope>
    <source>
        <strain evidence="3">DSM 45834</strain>
    </source>
</reference>
<sequence length="40" mass="4465">MGSNASTWDVILHYWTVTMFVPAVLLIIVALATITRMVDD</sequence>
<keyword evidence="1" id="KW-1133">Transmembrane helix</keyword>
<protein>
    <submittedName>
        <fullName evidence="2">Uncharacterized protein</fullName>
    </submittedName>
</protein>
<feature type="transmembrane region" description="Helical" evidence="1">
    <location>
        <begin position="12"/>
        <end position="34"/>
    </location>
</feature>
<organism evidence="2 3">
    <name type="scientific">Pseudonocardia charpentierae</name>
    <dbReference type="NCBI Taxonomy" id="3075545"/>
    <lineage>
        <taxon>Bacteria</taxon>
        <taxon>Bacillati</taxon>
        <taxon>Actinomycetota</taxon>
        <taxon>Actinomycetes</taxon>
        <taxon>Pseudonocardiales</taxon>
        <taxon>Pseudonocardiaceae</taxon>
        <taxon>Pseudonocardia</taxon>
    </lineage>
</organism>
<accession>A0ABU2NFL0</accession>
<dbReference type="RefSeq" id="WP_311558751.1">
    <property type="nucleotide sequence ID" value="NZ_JAVREJ010000017.1"/>
</dbReference>
<evidence type="ECO:0000256" key="1">
    <source>
        <dbReference type="SAM" id="Phobius"/>
    </source>
</evidence>
<dbReference type="EMBL" id="JAVREJ010000017">
    <property type="protein sequence ID" value="MDT0352243.1"/>
    <property type="molecule type" value="Genomic_DNA"/>
</dbReference>
<gene>
    <name evidence="2" type="ORF">RM445_22185</name>
</gene>
<dbReference type="Proteomes" id="UP001183202">
    <property type="component" value="Unassembled WGS sequence"/>
</dbReference>
<evidence type="ECO:0000313" key="2">
    <source>
        <dbReference type="EMBL" id="MDT0352243.1"/>
    </source>
</evidence>